<dbReference type="STRING" id="7217.A0A0P8XJI1"/>
<accession>A0A0P8XJI1</accession>
<protein>
    <submittedName>
        <fullName evidence="1">Uncharacterized protein</fullName>
    </submittedName>
</protein>
<gene>
    <name evidence="1" type="primary">Dana\GF27521</name>
    <name evidence="1" type="ORF">GF27521</name>
</gene>
<proteinExistence type="predicted"/>
<dbReference type="AlphaFoldDB" id="A0A0P8XJI1"/>
<keyword evidence="2" id="KW-1185">Reference proteome</keyword>
<name>A0A0P8XJI1_DROAN</name>
<organism evidence="1 2">
    <name type="scientific">Drosophila ananassae</name>
    <name type="common">Fruit fly</name>
    <dbReference type="NCBI Taxonomy" id="7217"/>
    <lineage>
        <taxon>Eukaryota</taxon>
        <taxon>Metazoa</taxon>
        <taxon>Ecdysozoa</taxon>
        <taxon>Arthropoda</taxon>
        <taxon>Hexapoda</taxon>
        <taxon>Insecta</taxon>
        <taxon>Pterygota</taxon>
        <taxon>Neoptera</taxon>
        <taxon>Endopterygota</taxon>
        <taxon>Diptera</taxon>
        <taxon>Brachycera</taxon>
        <taxon>Muscomorpha</taxon>
        <taxon>Ephydroidea</taxon>
        <taxon>Drosophilidae</taxon>
        <taxon>Drosophila</taxon>
        <taxon>Sophophora</taxon>
    </lineage>
</organism>
<dbReference type="Proteomes" id="UP000007801">
    <property type="component" value="Unassembled WGS sequence"/>
</dbReference>
<sequence>MYVCMYIYTSGDMYDVHLGTNQTTSISTRVYPVGLITHLNYKTMLEKTHNATGKSDTDNNNNNKDKTRFFVDISVKKKINQFNSLSFNGAKSFFEQSGILGPIKLKDSLILKTSKIHIDTDLLNQIRKKPLCFRPQICGGKNKEIVQQNYDDLLINLQNEICNVKEILKIGESKIITLNTEIIKIKGSLQKIMKVHNDAYGLNNSLLEYKNKSNNFCAFCQTRYFPTLEGS</sequence>
<evidence type="ECO:0000313" key="2">
    <source>
        <dbReference type="Proteomes" id="UP000007801"/>
    </source>
</evidence>
<reference evidence="1 2" key="1">
    <citation type="journal article" date="2007" name="Nature">
        <title>Evolution of genes and genomes on the Drosophila phylogeny.</title>
        <authorList>
            <consortium name="Drosophila 12 Genomes Consortium"/>
            <person name="Clark A.G."/>
            <person name="Eisen M.B."/>
            <person name="Smith D.R."/>
            <person name="Bergman C.M."/>
            <person name="Oliver B."/>
            <person name="Markow T.A."/>
            <person name="Kaufman T.C."/>
            <person name="Kellis M."/>
            <person name="Gelbart W."/>
            <person name="Iyer V.N."/>
            <person name="Pollard D.A."/>
            <person name="Sackton T.B."/>
            <person name="Larracuente A.M."/>
            <person name="Singh N.D."/>
            <person name="Abad J.P."/>
            <person name="Abt D.N."/>
            <person name="Adryan B."/>
            <person name="Aguade M."/>
            <person name="Akashi H."/>
            <person name="Anderson W.W."/>
            <person name="Aquadro C.F."/>
            <person name="Ardell D.H."/>
            <person name="Arguello R."/>
            <person name="Artieri C.G."/>
            <person name="Barbash D.A."/>
            <person name="Barker D."/>
            <person name="Barsanti P."/>
            <person name="Batterham P."/>
            <person name="Batzoglou S."/>
            <person name="Begun D."/>
            <person name="Bhutkar A."/>
            <person name="Blanco E."/>
            <person name="Bosak S.A."/>
            <person name="Bradley R.K."/>
            <person name="Brand A.D."/>
            <person name="Brent M.R."/>
            <person name="Brooks A.N."/>
            <person name="Brown R.H."/>
            <person name="Butlin R.K."/>
            <person name="Caggese C."/>
            <person name="Calvi B.R."/>
            <person name="Bernardo de Carvalho A."/>
            <person name="Caspi A."/>
            <person name="Castrezana S."/>
            <person name="Celniker S.E."/>
            <person name="Chang J.L."/>
            <person name="Chapple C."/>
            <person name="Chatterji S."/>
            <person name="Chinwalla A."/>
            <person name="Civetta A."/>
            <person name="Clifton S.W."/>
            <person name="Comeron J.M."/>
            <person name="Costello J.C."/>
            <person name="Coyne J.A."/>
            <person name="Daub J."/>
            <person name="David R.G."/>
            <person name="Delcher A.L."/>
            <person name="Delehaunty K."/>
            <person name="Do C.B."/>
            <person name="Ebling H."/>
            <person name="Edwards K."/>
            <person name="Eickbush T."/>
            <person name="Evans J.D."/>
            <person name="Filipski A."/>
            <person name="Findeiss S."/>
            <person name="Freyhult E."/>
            <person name="Fulton L."/>
            <person name="Fulton R."/>
            <person name="Garcia A.C."/>
            <person name="Gardiner A."/>
            <person name="Garfield D.A."/>
            <person name="Garvin B.E."/>
            <person name="Gibson G."/>
            <person name="Gilbert D."/>
            <person name="Gnerre S."/>
            <person name="Godfrey J."/>
            <person name="Good R."/>
            <person name="Gotea V."/>
            <person name="Gravely B."/>
            <person name="Greenberg A.J."/>
            <person name="Griffiths-Jones S."/>
            <person name="Gross S."/>
            <person name="Guigo R."/>
            <person name="Gustafson E.A."/>
            <person name="Haerty W."/>
            <person name="Hahn M.W."/>
            <person name="Halligan D.L."/>
            <person name="Halpern A.L."/>
            <person name="Halter G.M."/>
            <person name="Han M.V."/>
            <person name="Heger A."/>
            <person name="Hillier L."/>
            <person name="Hinrichs A.S."/>
            <person name="Holmes I."/>
            <person name="Hoskins R.A."/>
            <person name="Hubisz M.J."/>
            <person name="Hultmark D."/>
            <person name="Huntley M.A."/>
            <person name="Jaffe D.B."/>
            <person name="Jagadeeshan S."/>
            <person name="Jeck W.R."/>
            <person name="Johnson J."/>
            <person name="Jones C.D."/>
            <person name="Jordan W.C."/>
            <person name="Karpen G.H."/>
            <person name="Kataoka E."/>
            <person name="Keightley P.D."/>
            <person name="Kheradpour P."/>
            <person name="Kirkness E.F."/>
            <person name="Koerich L.B."/>
            <person name="Kristiansen K."/>
            <person name="Kudrna D."/>
            <person name="Kulathinal R.J."/>
            <person name="Kumar S."/>
            <person name="Kwok R."/>
            <person name="Lander E."/>
            <person name="Langley C.H."/>
            <person name="Lapoint R."/>
            <person name="Lazzaro B.P."/>
            <person name="Lee S.J."/>
            <person name="Levesque L."/>
            <person name="Li R."/>
            <person name="Lin C.F."/>
            <person name="Lin M.F."/>
            <person name="Lindblad-Toh K."/>
            <person name="Llopart A."/>
            <person name="Long M."/>
            <person name="Low L."/>
            <person name="Lozovsky E."/>
            <person name="Lu J."/>
            <person name="Luo M."/>
            <person name="Machado C.A."/>
            <person name="Makalowski W."/>
            <person name="Marzo M."/>
            <person name="Matsuda M."/>
            <person name="Matzkin L."/>
            <person name="McAllister B."/>
            <person name="McBride C.S."/>
            <person name="McKernan B."/>
            <person name="McKernan K."/>
            <person name="Mendez-Lago M."/>
            <person name="Minx P."/>
            <person name="Mollenhauer M.U."/>
            <person name="Montooth K."/>
            <person name="Mount S.M."/>
            <person name="Mu X."/>
            <person name="Myers E."/>
            <person name="Negre B."/>
            <person name="Newfeld S."/>
            <person name="Nielsen R."/>
            <person name="Noor M.A."/>
            <person name="O'Grady P."/>
            <person name="Pachter L."/>
            <person name="Papaceit M."/>
            <person name="Parisi M.J."/>
            <person name="Parisi M."/>
            <person name="Parts L."/>
            <person name="Pedersen J.S."/>
            <person name="Pesole G."/>
            <person name="Phillippy A.M."/>
            <person name="Ponting C.P."/>
            <person name="Pop M."/>
            <person name="Porcelli D."/>
            <person name="Powell J.R."/>
            <person name="Prohaska S."/>
            <person name="Pruitt K."/>
            <person name="Puig M."/>
            <person name="Quesneville H."/>
            <person name="Ram K.R."/>
            <person name="Rand D."/>
            <person name="Rasmussen M.D."/>
            <person name="Reed L.K."/>
            <person name="Reenan R."/>
            <person name="Reily A."/>
            <person name="Remington K.A."/>
            <person name="Rieger T.T."/>
            <person name="Ritchie M.G."/>
            <person name="Robin C."/>
            <person name="Rogers Y.H."/>
            <person name="Rohde C."/>
            <person name="Rozas J."/>
            <person name="Rubenfield M.J."/>
            <person name="Ruiz A."/>
            <person name="Russo S."/>
            <person name="Salzberg S.L."/>
            <person name="Sanchez-Gracia A."/>
            <person name="Saranga D.J."/>
            <person name="Sato H."/>
            <person name="Schaeffer S.W."/>
            <person name="Schatz M.C."/>
            <person name="Schlenke T."/>
            <person name="Schwartz R."/>
            <person name="Segarra C."/>
            <person name="Singh R.S."/>
            <person name="Sirot L."/>
            <person name="Sirota M."/>
            <person name="Sisneros N.B."/>
            <person name="Smith C.D."/>
            <person name="Smith T.F."/>
            <person name="Spieth J."/>
            <person name="Stage D.E."/>
            <person name="Stark A."/>
            <person name="Stephan W."/>
            <person name="Strausberg R.L."/>
            <person name="Strempel S."/>
            <person name="Sturgill D."/>
            <person name="Sutton G."/>
            <person name="Sutton G.G."/>
            <person name="Tao W."/>
            <person name="Teichmann S."/>
            <person name="Tobari Y.N."/>
            <person name="Tomimura Y."/>
            <person name="Tsolas J.M."/>
            <person name="Valente V.L."/>
            <person name="Venter E."/>
            <person name="Venter J.C."/>
            <person name="Vicario S."/>
            <person name="Vieira F.G."/>
            <person name="Vilella A.J."/>
            <person name="Villasante A."/>
            <person name="Walenz B."/>
            <person name="Wang J."/>
            <person name="Wasserman M."/>
            <person name="Watts T."/>
            <person name="Wilson D."/>
            <person name="Wilson R.K."/>
            <person name="Wing R.A."/>
            <person name="Wolfner M.F."/>
            <person name="Wong A."/>
            <person name="Wong G.K."/>
            <person name="Wu C.I."/>
            <person name="Wu G."/>
            <person name="Yamamoto D."/>
            <person name="Yang H.P."/>
            <person name="Yang S.P."/>
            <person name="Yorke J.A."/>
            <person name="Yoshida K."/>
            <person name="Zdobnov E."/>
            <person name="Zhang P."/>
            <person name="Zhang Y."/>
            <person name="Zimin A.V."/>
            <person name="Baldwin J."/>
            <person name="Abdouelleil A."/>
            <person name="Abdulkadir J."/>
            <person name="Abebe A."/>
            <person name="Abera B."/>
            <person name="Abreu J."/>
            <person name="Acer S.C."/>
            <person name="Aftuck L."/>
            <person name="Alexander A."/>
            <person name="An P."/>
            <person name="Anderson E."/>
            <person name="Anderson S."/>
            <person name="Arachi H."/>
            <person name="Azer M."/>
            <person name="Bachantsang P."/>
            <person name="Barry A."/>
            <person name="Bayul T."/>
            <person name="Berlin A."/>
            <person name="Bessette D."/>
            <person name="Bloom T."/>
            <person name="Blye J."/>
            <person name="Boguslavskiy L."/>
            <person name="Bonnet C."/>
            <person name="Boukhgalter B."/>
            <person name="Bourzgui I."/>
            <person name="Brown A."/>
            <person name="Cahill P."/>
            <person name="Channer S."/>
            <person name="Cheshatsang Y."/>
            <person name="Chuda L."/>
            <person name="Citroen M."/>
            <person name="Collymore A."/>
            <person name="Cooke P."/>
            <person name="Costello M."/>
            <person name="D'Aco K."/>
            <person name="Daza R."/>
            <person name="De Haan G."/>
            <person name="DeGray S."/>
            <person name="DeMaso C."/>
            <person name="Dhargay N."/>
            <person name="Dooley K."/>
            <person name="Dooley E."/>
            <person name="Doricent M."/>
            <person name="Dorje P."/>
            <person name="Dorjee K."/>
            <person name="Dupes A."/>
            <person name="Elong R."/>
            <person name="Falk J."/>
            <person name="Farina A."/>
            <person name="Faro S."/>
            <person name="Ferguson D."/>
            <person name="Fisher S."/>
            <person name="Foley C.D."/>
            <person name="Franke A."/>
            <person name="Friedrich D."/>
            <person name="Gadbois L."/>
            <person name="Gearin G."/>
            <person name="Gearin C.R."/>
            <person name="Giannoukos G."/>
            <person name="Goode T."/>
            <person name="Graham J."/>
            <person name="Grandbois E."/>
            <person name="Grewal S."/>
            <person name="Gyaltsen K."/>
            <person name="Hafez N."/>
            <person name="Hagos B."/>
            <person name="Hall J."/>
            <person name="Henson C."/>
            <person name="Hollinger A."/>
            <person name="Honan T."/>
            <person name="Huard M.D."/>
            <person name="Hughes L."/>
            <person name="Hurhula B."/>
            <person name="Husby M.E."/>
            <person name="Kamat A."/>
            <person name="Kanga B."/>
            <person name="Kashin S."/>
            <person name="Khazanovich D."/>
            <person name="Kisner P."/>
            <person name="Lance K."/>
            <person name="Lara M."/>
            <person name="Lee W."/>
            <person name="Lennon N."/>
            <person name="Letendre F."/>
            <person name="LeVine R."/>
            <person name="Lipovsky A."/>
            <person name="Liu X."/>
            <person name="Liu J."/>
            <person name="Liu S."/>
            <person name="Lokyitsang T."/>
            <person name="Lokyitsang Y."/>
            <person name="Lubonja R."/>
            <person name="Lui A."/>
            <person name="MacDonald P."/>
            <person name="Magnisalis V."/>
            <person name="Maru K."/>
            <person name="Matthews C."/>
            <person name="McCusker W."/>
            <person name="McDonough S."/>
            <person name="Mehta T."/>
            <person name="Meldrim J."/>
            <person name="Meneus L."/>
            <person name="Mihai O."/>
            <person name="Mihalev A."/>
            <person name="Mihova T."/>
            <person name="Mittelman R."/>
            <person name="Mlenga V."/>
            <person name="Montmayeur A."/>
            <person name="Mulrain L."/>
            <person name="Navidi A."/>
            <person name="Naylor J."/>
            <person name="Negash T."/>
            <person name="Nguyen T."/>
            <person name="Nguyen N."/>
            <person name="Nicol R."/>
            <person name="Norbu C."/>
            <person name="Norbu N."/>
            <person name="Novod N."/>
            <person name="O'Neill B."/>
            <person name="Osman S."/>
            <person name="Markiewicz E."/>
            <person name="Oyono O.L."/>
            <person name="Patti C."/>
            <person name="Phunkhang P."/>
            <person name="Pierre F."/>
            <person name="Priest M."/>
            <person name="Raghuraman S."/>
            <person name="Rege F."/>
            <person name="Reyes R."/>
            <person name="Rise C."/>
            <person name="Rogov P."/>
            <person name="Ross K."/>
            <person name="Ryan E."/>
            <person name="Settipalli S."/>
            <person name="Shea T."/>
            <person name="Sherpa N."/>
            <person name="Shi L."/>
            <person name="Shih D."/>
            <person name="Sparrow T."/>
            <person name="Spaulding J."/>
            <person name="Stalker J."/>
            <person name="Stange-Thomann N."/>
            <person name="Stavropoulos S."/>
            <person name="Stone C."/>
            <person name="Strader C."/>
            <person name="Tesfaye S."/>
            <person name="Thomson T."/>
            <person name="Thoulutsang Y."/>
            <person name="Thoulutsang D."/>
            <person name="Topham K."/>
            <person name="Topping I."/>
            <person name="Tsamla T."/>
            <person name="Vassiliev H."/>
            <person name="Vo A."/>
            <person name="Wangchuk T."/>
            <person name="Wangdi T."/>
            <person name="Weiand M."/>
            <person name="Wilkinson J."/>
            <person name="Wilson A."/>
            <person name="Yadav S."/>
            <person name="Young G."/>
            <person name="Yu Q."/>
            <person name="Zembek L."/>
            <person name="Zhong D."/>
            <person name="Zimmer A."/>
            <person name="Zwirko Z."/>
            <person name="Jaffe D.B."/>
            <person name="Alvarez P."/>
            <person name="Brockman W."/>
            <person name="Butler J."/>
            <person name="Chin C."/>
            <person name="Gnerre S."/>
            <person name="Grabherr M."/>
            <person name="Kleber M."/>
            <person name="Mauceli E."/>
            <person name="MacCallum I."/>
        </authorList>
    </citation>
    <scope>NUCLEOTIDE SEQUENCE [LARGE SCALE GENOMIC DNA]</scope>
    <source>
        <strain evidence="2">Tucson 14024-0371.13</strain>
    </source>
</reference>
<dbReference type="InParanoid" id="A0A0P8XJI1"/>
<dbReference type="EMBL" id="CH902631">
    <property type="protein sequence ID" value="KPU74976.1"/>
    <property type="molecule type" value="Genomic_DNA"/>
</dbReference>
<evidence type="ECO:0000313" key="1">
    <source>
        <dbReference type="EMBL" id="KPU74976.1"/>
    </source>
</evidence>